<feature type="compositionally biased region" description="Basic residues" evidence="1">
    <location>
        <begin position="97"/>
        <end position="113"/>
    </location>
</feature>
<feature type="compositionally biased region" description="Pro residues" evidence="1">
    <location>
        <begin position="420"/>
        <end position="429"/>
    </location>
</feature>
<feature type="region of interest" description="Disordered" evidence="1">
    <location>
        <begin position="59"/>
        <end position="136"/>
    </location>
</feature>
<name>A0A9P6HN06_9AGAM</name>
<dbReference type="Proteomes" id="UP000736335">
    <property type="component" value="Unassembled WGS sequence"/>
</dbReference>
<organism evidence="2 3">
    <name type="scientific">Thelephora terrestris</name>
    <dbReference type="NCBI Taxonomy" id="56493"/>
    <lineage>
        <taxon>Eukaryota</taxon>
        <taxon>Fungi</taxon>
        <taxon>Dikarya</taxon>
        <taxon>Basidiomycota</taxon>
        <taxon>Agaricomycotina</taxon>
        <taxon>Agaricomycetes</taxon>
        <taxon>Thelephorales</taxon>
        <taxon>Thelephoraceae</taxon>
        <taxon>Thelephora</taxon>
    </lineage>
</organism>
<dbReference type="AlphaFoldDB" id="A0A9P6HN06"/>
<feature type="region of interest" description="Disordered" evidence="1">
    <location>
        <begin position="1"/>
        <end position="34"/>
    </location>
</feature>
<reference evidence="2" key="2">
    <citation type="submission" date="2020-11" db="EMBL/GenBank/DDBJ databases">
        <authorList>
            <consortium name="DOE Joint Genome Institute"/>
            <person name="Kuo A."/>
            <person name="Miyauchi S."/>
            <person name="Kiss E."/>
            <person name="Drula E."/>
            <person name="Kohler A."/>
            <person name="Sanchez-Garcia M."/>
            <person name="Andreopoulos B."/>
            <person name="Barry K.W."/>
            <person name="Bonito G."/>
            <person name="Buee M."/>
            <person name="Carver A."/>
            <person name="Chen C."/>
            <person name="Cichocki N."/>
            <person name="Clum A."/>
            <person name="Culley D."/>
            <person name="Crous P.W."/>
            <person name="Fauchery L."/>
            <person name="Girlanda M."/>
            <person name="Hayes R."/>
            <person name="Keri Z."/>
            <person name="Labutti K."/>
            <person name="Lipzen A."/>
            <person name="Lombard V."/>
            <person name="Magnuson J."/>
            <person name="Maillard F."/>
            <person name="Morin E."/>
            <person name="Murat C."/>
            <person name="Nolan M."/>
            <person name="Ohm R."/>
            <person name="Pangilinan J."/>
            <person name="Pereira M."/>
            <person name="Perotto S."/>
            <person name="Peter M."/>
            <person name="Riley R."/>
            <person name="Sitrit Y."/>
            <person name="Stielow B."/>
            <person name="Szollosi G."/>
            <person name="Zifcakova L."/>
            <person name="Stursova M."/>
            <person name="Spatafora J.W."/>
            <person name="Tedersoo L."/>
            <person name="Vaario L.-M."/>
            <person name="Yamada A."/>
            <person name="Yan M."/>
            <person name="Wang P."/>
            <person name="Xu J."/>
            <person name="Bruns T."/>
            <person name="Baldrian P."/>
            <person name="Vilgalys R."/>
            <person name="Henrissat B."/>
            <person name="Grigoriev I.V."/>
            <person name="Hibbett D."/>
            <person name="Nagy L.G."/>
            <person name="Martin F.M."/>
        </authorList>
    </citation>
    <scope>NUCLEOTIDE SEQUENCE</scope>
    <source>
        <strain evidence="2">UH-Tt-Lm1</strain>
    </source>
</reference>
<protein>
    <submittedName>
        <fullName evidence="2">Uncharacterized protein</fullName>
    </submittedName>
</protein>
<comment type="caution">
    <text evidence="2">The sequence shown here is derived from an EMBL/GenBank/DDBJ whole genome shotgun (WGS) entry which is preliminary data.</text>
</comment>
<evidence type="ECO:0000256" key="1">
    <source>
        <dbReference type="SAM" id="MobiDB-lite"/>
    </source>
</evidence>
<feature type="compositionally biased region" description="Polar residues" evidence="1">
    <location>
        <begin position="61"/>
        <end position="74"/>
    </location>
</feature>
<evidence type="ECO:0000313" key="2">
    <source>
        <dbReference type="EMBL" id="KAF9791053.1"/>
    </source>
</evidence>
<gene>
    <name evidence="2" type="ORF">BJ322DRAFT_1104709</name>
</gene>
<evidence type="ECO:0000313" key="3">
    <source>
        <dbReference type="Proteomes" id="UP000736335"/>
    </source>
</evidence>
<proteinExistence type="predicted"/>
<feature type="region of interest" description="Disordered" evidence="1">
    <location>
        <begin position="410"/>
        <end position="435"/>
    </location>
</feature>
<dbReference type="OrthoDB" id="2678283at2759"/>
<accession>A0A9P6HN06</accession>
<dbReference type="EMBL" id="WIUZ02000002">
    <property type="protein sequence ID" value="KAF9791053.1"/>
    <property type="molecule type" value="Genomic_DNA"/>
</dbReference>
<sequence>MPPPATRSKNKSAHPGAPDMTPSQLASVGLSRPAKPVKMTMAKEIATLKAELRAAQEAIYSRSNESSSGDNLAQASLDAGGDTEPTTDVDETPPVGTKRKKSSSHTTSKLKRSRAIDPFESSSMAQPSHWGQGHLESFEDNPLPTFTLARVQKGTRVYPGIKDLPAHLRAGFRNEFIRYVMKQVANSEAPWTNPDLDSIQASYDIVYPIFPARIRHSDAVYHPTISSLGVLRNHLASAAITAVQRHLTNTFRRKRLDTIHARADYITQLFKSDGDHPIIWCEYVVGDIPNHPGTRRGVFQSDPILETLLSYYSSSGIMEAPTCEDPGVGDRPIGVLALATAAVERAYKMHATGDFITSGQQFNTEFWGPTTVKFMDYLANNLNEHHWNSIFSALSSFSAKVSREEAIYNNVPEEEEERVPLPPSDPPSPAADRVC</sequence>
<reference evidence="2" key="1">
    <citation type="journal article" date="2020" name="Nat. Commun.">
        <title>Large-scale genome sequencing of mycorrhizal fungi provides insights into the early evolution of symbiotic traits.</title>
        <authorList>
            <person name="Miyauchi S."/>
            <person name="Kiss E."/>
            <person name="Kuo A."/>
            <person name="Drula E."/>
            <person name="Kohler A."/>
            <person name="Sanchez-Garcia M."/>
            <person name="Morin E."/>
            <person name="Andreopoulos B."/>
            <person name="Barry K.W."/>
            <person name="Bonito G."/>
            <person name="Buee M."/>
            <person name="Carver A."/>
            <person name="Chen C."/>
            <person name="Cichocki N."/>
            <person name="Clum A."/>
            <person name="Culley D."/>
            <person name="Crous P.W."/>
            <person name="Fauchery L."/>
            <person name="Girlanda M."/>
            <person name="Hayes R.D."/>
            <person name="Keri Z."/>
            <person name="LaButti K."/>
            <person name="Lipzen A."/>
            <person name="Lombard V."/>
            <person name="Magnuson J."/>
            <person name="Maillard F."/>
            <person name="Murat C."/>
            <person name="Nolan M."/>
            <person name="Ohm R.A."/>
            <person name="Pangilinan J."/>
            <person name="Pereira M.F."/>
            <person name="Perotto S."/>
            <person name="Peter M."/>
            <person name="Pfister S."/>
            <person name="Riley R."/>
            <person name="Sitrit Y."/>
            <person name="Stielow J.B."/>
            <person name="Szollosi G."/>
            <person name="Zifcakova L."/>
            <person name="Stursova M."/>
            <person name="Spatafora J.W."/>
            <person name="Tedersoo L."/>
            <person name="Vaario L.M."/>
            <person name="Yamada A."/>
            <person name="Yan M."/>
            <person name="Wang P."/>
            <person name="Xu J."/>
            <person name="Bruns T."/>
            <person name="Baldrian P."/>
            <person name="Vilgalys R."/>
            <person name="Dunand C."/>
            <person name="Henrissat B."/>
            <person name="Grigoriev I.V."/>
            <person name="Hibbett D."/>
            <person name="Nagy L.G."/>
            <person name="Martin F.M."/>
        </authorList>
    </citation>
    <scope>NUCLEOTIDE SEQUENCE</scope>
    <source>
        <strain evidence="2">UH-Tt-Lm1</strain>
    </source>
</reference>
<keyword evidence="3" id="KW-1185">Reference proteome</keyword>